<keyword evidence="4" id="KW-0418">Kinase</keyword>
<evidence type="ECO:0008006" key="7">
    <source>
        <dbReference type="Google" id="ProtNLM"/>
    </source>
</evidence>
<evidence type="ECO:0000313" key="5">
    <source>
        <dbReference type="EMBL" id="PIQ06669.1"/>
    </source>
</evidence>
<sequence length="373" mass="43160">MRFPIFKTKIEAMPAGRQGVTQIFNLTDPKERKVYFELKAGAEIKKLRDYLKKSSFIAYLLGKKNSGKGTYSKMFAEAVDPERVDHFSIGDMVREADLDLKIPERKKGLISFLEKQYRGFLPLKEAISALEKRNTETLLPTELILALIKREIAKRKKKALFIDGFPRDLDQINFSLFFRDLIGYRDDPDIFILIDVPEKVIDERIKWRRICPLCQTSRNFKLLPTSKIGYDSKKTTTHPPPSHLRWAPFYLICDNPVCRGAKMVSKEGDEFGIAPIKERLELDEKLINQAFSLYGIPKILLRNSVPKKEAQKYVDDYEITPEYVYEWDKKNKKVKIIEKPWQVIDDEGIPSYSLLPPPIVVSLIKQMAGVLNL</sequence>
<dbReference type="GO" id="GO:0019205">
    <property type="term" value="F:nucleobase-containing compound kinase activity"/>
    <property type="evidence" value="ECO:0007669"/>
    <property type="project" value="InterPro"/>
</dbReference>
<dbReference type="InterPro" id="IPR027417">
    <property type="entry name" value="P-loop_NTPase"/>
</dbReference>
<dbReference type="PROSITE" id="PS00113">
    <property type="entry name" value="ADENYLATE_KINASE"/>
    <property type="match status" value="1"/>
</dbReference>
<dbReference type="InterPro" id="IPR000850">
    <property type="entry name" value="Adenylat/UMP-CMP_kin"/>
</dbReference>
<dbReference type="Gene3D" id="3.40.50.300">
    <property type="entry name" value="P-loop containing nucleotide triphosphate hydrolases"/>
    <property type="match status" value="1"/>
</dbReference>
<dbReference type="Proteomes" id="UP000230778">
    <property type="component" value="Unassembled WGS sequence"/>
</dbReference>
<dbReference type="InterPro" id="IPR033690">
    <property type="entry name" value="Adenylat_kinase_CS"/>
</dbReference>
<keyword evidence="1" id="KW-0808">Transferase</keyword>
<dbReference type="GO" id="GO:0009165">
    <property type="term" value="P:nucleotide biosynthetic process"/>
    <property type="evidence" value="ECO:0007669"/>
    <property type="project" value="UniProtKB-KW"/>
</dbReference>
<gene>
    <name evidence="5" type="ORF">COW72_01725</name>
</gene>
<comment type="caution">
    <text evidence="5">The sequence shown here is derived from an EMBL/GenBank/DDBJ whole genome shotgun (WGS) entry which is preliminary data.</text>
</comment>
<evidence type="ECO:0000313" key="6">
    <source>
        <dbReference type="Proteomes" id="UP000230778"/>
    </source>
</evidence>
<dbReference type="GO" id="GO:0005524">
    <property type="term" value="F:ATP binding"/>
    <property type="evidence" value="ECO:0007669"/>
    <property type="project" value="InterPro"/>
</dbReference>
<protein>
    <recommendedName>
        <fullName evidence="7">Adenylate kinase</fullName>
    </recommendedName>
</protein>
<proteinExistence type="predicted"/>
<name>A0A2H0FJC0_9BACT</name>
<evidence type="ECO:0000256" key="2">
    <source>
        <dbReference type="ARBA" id="ARBA00022727"/>
    </source>
</evidence>
<dbReference type="EMBL" id="PCUC01000097">
    <property type="protein sequence ID" value="PIQ06669.1"/>
    <property type="molecule type" value="Genomic_DNA"/>
</dbReference>
<keyword evidence="3" id="KW-0547">Nucleotide-binding</keyword>
<evidence type="ECO:0000256" key="1">
    <source>
        <dbReference type="ARBA" id="ARBA00022679"/>
    </source>
</evidence>
<dbReference type="AlphaFoldDB" id="A0A2H0FJC0"/>
<evidence type="ECO:0000256" key="4">
    <source>
        <dbReference type="ARBA" id="ARBA00022777"/>
    </source>
</evidence>
<organism evidence="5 6">
    <name type="scientific">Candidatus Nealsonbacteria bacterium CG18_big_fil_WC_8_21_14_2_50_37_10</name>
    <dbReference type="NCBI Taxonomy" id="1974717"/>
    <lineage>
        <taxon>Bacteria</taxon>
        <taxon>Candidatus Nealsoniibacteriota</taxon>
    </lineage>
</organism>
<keyword evidence="2" id="KW-0545">Nucleotide biosynthesis</keyword>
<evidence type="ECO:0000256" key="3">
    <source>
        <dbReference type="ARBA" id="ARBA00022741"/>
    </source>
</evidence>
<dbReference type="SUPFAM" id="SSF52540">
    <property type="entry name" value="P-loop containing nucleoside triphosphate hydrolases"/>
    <property type="match status" value="1"/>
</dbReference>
<dbReference type="Pfam" id="PF00406">
    <property type="entry name" value="ADK"/>
    <property type="match status" value="1"/>
</dbReference>
<reference evidence="5 6" key="1">
    <citation type="submission" date="2017-09" db="EMBL/GenBank/DDBJ databases">
        <title>Depth-based differentiation of microbial function through sediment-hosted aquifers and enrichment of novel symbionts in the deep terrestrial subsurface.</title>
        <authorList>
            <person name="Probst A.J."/>
            <person name="Ladd B."/>
            <person name="Jarett J.K."/>
            <person name="Geller-Mcgrath D.E."/>
            <person name="Sieber C.M."/>
            <person name="Emerson J.B."/>
            <person name="Anantharaman K."/>
            <person name="Thomas B.C."/>
            <person name="Malmstrom R."/>
            <person name="Stieglmeier M."/>
            <person name="Klingl A."/>
            <person name="Woyke T."/>
            <person name="Ryan C.M."/>
            <person name="Banfield J.F."/>
        </authorList>
    </citation>
    <scope>NUCLEOTIDE SEQUENCE [LARGE SCALE GENOMIC DNA]</scope>
    <source>
        <strain evidence="5">CG18_big_fil_WC_8_21_14_2_50_37_10</strain>
    </source>
</reference>
<dbReference type="PANTHER" id="PTHR23359">
    <property type="entry name" value="NUCLEOTIDE KINASE"/>
    <property type="match status" value="1"/>
</dbReference>
<accession>A0A2H0FJC0</accession>